<dbReference type="PANTHER" id="PTHR48174:SF5">
    <property type="entry name" value="VACUOLAR PROTEIN SORTING-ASSOCIATED PROTEIN 62"/>
    <property type="match status" value="1"/>
</dbReference>
<evidence type="ECO:0000313" key="2">
    <source>
        <dbReference type="EMBL" id="CDZ98346.1"/>
    </source>
</evidence>
<feature type="chain" id="PRO_5002522290" evidence="1">
    <location>
        <begin position="25"/>
        <end position="559"/>
    </location>
</feature>
<name>A0A0F7SHG6_PHARH</name>
<reference evidence="2" key="1">
    <citation type="submission" date="2014-08" db="EMBL/GenBank/DDBJ databases">
        <authorList>
            <person name="Sharma Rahul"/>
            <person name="Thines Marco"/>
        </authorList>
    </citation>
    <scope>NUCLEOTIDE SEQUENCE</scope>
</reference>
<sequence>MWITSAAPALNFLYILSSITSTAGLPFDQIPFVAESSGVTTATNNSNNDDTTHNLARKFAPIIYLAKDERFFPASIDYFLPSLTALHDDSSRPVSRSPTSLNSTNLDRLPYHGSGVHLAINSPPAPSAKENAYNAQPFFPPARPGEIDERVYGNQHRPIGDWSSLAVAVEKSKEGVVDLYYWTYYPYNFGKFVGARVGWVGNHISDWECMMVRTVDGEPISVDYLSHTGRFNYGTMPWNKVTKEDGRPVGYAAMGSHGLWPTEGEHVYASAFKYFKLVDSTSRGQRWDTLLDQRFLPYWEETSTPAHRRRKVYRGPDSWANFKGRWGDDGERTCWWWKIYPGCQMVDGPQGPIRDSMRDPPQCVLPSSYSTIASNTTPSFTMSTYSISLSAHLVSSHISRTSNSTSTSASTAVGVRQLCRRNGFDSSNTREDEIPPYTLDHKKVDLKGRAGEEIIWSWVPLSGSTSPPSDGSSTEGRLSEIIEVQGCKKGYHVASYGVALSTFPPPSAPSYSSGECESCSFLPDMRDICVSRNENNQSSNPQAIVIDDLDAWGWEETTY</sequence>
<proteinExistence type="predicted"/>
<organism evidence="2">
    <name type="scientific">Phaffia rhodozyma</name>
    <name type="common">Yeast</name>
    <name type="synonym">Xanthophyllomyces dendrorhous</name>
    <dbReference type="NCBI Taxonomy" id="264483"/>
    <lineage>
        <taxon>Eukaryota</taxon>
        <taxon>Fungi</taxon>
        <taxon>Dikarya</taxon>
        <taxon>Basidiomycota</taxon>
        <taxon>Agaricomycotina</taxon>
        <taxon>Tremellomycetes</taxon>
        <taxon>Cystofilobasidiales</taxon>
        <taxon>Mrakiaceae</taxon>
        <taxon>Phaffia</taxon>
    </lineage>
</organism>
<keyword evidence="1" id="KW-0732">Signal</keyword>
<dbReference type="EMBL" id="LN483345">
    <property type="protein sequence ID" value="CDZ98346.1"/>
    <property type="molecule type" value="Genomic_DNA"/>
</dbReference>
<evidence type="ECO:0000256" key="1">
    <source>
        <dbReference type="SAM" id="SignalP"/>
    </source>
</evidence>
<dbReference type="AlphaFoldDB" id="A0A0F7SHG6"/>
<accession>A0A0F7SHG6</accession>
<protein>
    <submittedName>
        <fullName evidence="2">Vacuolar protein sorting-associated protein 62</fullName>
    </submittedName>
</protein>
<feature type="signal peptide" evidence="1">
    <location>
        <begin position="1"/>
        <end position="24"/>
    </location>
</feature>
<dbReference type="PANTHER" id="PTHR48174">
    <property type="entry name" value="DUF946 FAMILY PROTEIN"/>
    <property type="match status" value="1"/>
</dbReference>